<feature type="domain" description="DUF8212" evidence="2">
    <location>
        <begin position="227"/>
        <end position="250"/>
    </location>
</feature>
<dbReference type="Pfam" id="PF26640">
    <property type="entry name" value="DUF8212"/>
    <property type="match status" value="1"/>
</dbReference>
<dbReference type="AlphaFoldDB" id="A0A2K0TMF5"/>
<dbReference type="PANTHER" id="PTHR10622:SF12">
    <property type="entry name" value="HET DOMAIN-CONTAINING PROTEIN"/>
    <property type="match status" value="1"/>
</dbReference>
<dbReference type="EMBL" id="MTYH01000014">
    <property type="protein sequence ID" value="PNP46705.1"/>
    <property type="molecule type" value="Genomic_DNA"/>
</dbReference>
<sequence>MLLLNTKSQDLEVFATNEEVRYAILSHTWGRDEVTLADLLAKEKTTDSEGWDKIRRSCEVAARLGFDYIWIDTCCIDKKSSSELSEAINSMFQWYEKAGVCIAYLEDVSSVDDPTKDGSQFAQCRWFSRGWTLQELIAPPEVHFYSQEWELIGTRTSLQEAITRVSLIPAVILHTSGQQQSLDDFSIAEKMSWAANRQTTRPEDMAYCLLGLFDINMPLLYGEGRVKAFKRLQEEIIKSTNDDSIYAWRYPEELSKRQHFWGLLAESPAAFGHQGGDYVIKRARYLTRSSNYVAAVSSRGLDVELALTPHPRDESGTIFIAVLDCDMGRDEVSHELTPAIILQKTQWHNDTEFVRIRTDHLLMVSMNRMKVAKDLRRYRLGYDRLSEAQPRQIFVPHNLSTRRSPRGILFHPEVVPLNHDKAFMIGVLSNDADWLFDEPTSASANTFPGSLNRRGSALEETPSDASGTFVLSFDPDSDLGATEPTQPTKLGFLELEIKQYGGWNSWRTCLVIGLEPHPPNPLGTPSLYTVPWYAFVKKDKIAAGQFDDVLAREDRVMEHKLLNEVLRVEFDLESRHSRLHYNVILKLREAIKESRR</sequence>
<reference evidence="3 4" key="1">
    <citation type="submission" date="2017-02" db="EMBL/GenBank/DDBJ databases">
        <title>Genomes of Trichoderma spp. with biocontrol activity.</title>
        <authorList>
            <person name="Gardiner D."/>
            <person name="Kazan K."/>
            <person name="Vos C."/>
            <person name="Harvey P."/>
        </authorList>
    </citation>
    <scope>NUCLEOTIDE SEQUENCE [LARGE SCALE GENOMIC DNA]</scope>
    <source>
        <strain evidence="3 4">A5MH</strain>
    </source>
</reference>
<feature type="domain" description="Heterokaryon incompatibility" evidence="1">
    <location>
        <begin position="22"/>
        <end position="110"/>
    </location>
</feature>
<dbReference type="Proteomes" id="UP000236546">
    <property type="component" value="Unassembled WGS sequence"/>
</dbReference>
<dbReference type="PANTHER" id="PTHR10622">
    <property type="entry name" value="HET DOMAIN-CONTAINING PROTEIN"/>
    <property type="match status" value="1"/>
</dbReference>
<comment type="caution">
    <text evidence="3">The sequence shown here is derived from an EMBL/GenBank/DDBJ whole genome shotgun (WGS) entry which is preliminary data.</text>
</comment>
<evidence type="ECO:0000313" key="4">
    <source>
        <dbReference type="Proteomes" id="UP000236546"/>
    </source>
</evidence>
<accession>A0A2K0TMF5</accession>
<dbReference type="Pfam" id="PF06985">
    <property type="entry name" value="HET"/>
    <property type="match status" value="1"/>
</dbReference>
<gene>
    <name evidence="3" type="ORF">TGAMA5MH_01656</name>
</gene>
<organism evidence="3 4">
    <name type="scientific">Trichoderma gamsii</name>
    <dbReference type="NCBI Taxonomy" id="398673"/>
    <lineage>
        <taxon>Eukaryota</taxon>
        <taxon>Fungi</taxon>
        <taxon>Dikarya</taxon>
        <taxon>Ascomycota</taxon>
        <taxon>Pezizomycotina</taxon>
        <taxon>Sordariomycetes</taxon>
        <taxon>Hypocreomycetidae</taxon>
        <taxon>Hypocreales</taxon>
        <taxon>Hypocreaceae</taxon>
        <taxon>Trichoderma</taxon>
    </lineage>
</organism>
<evidence type="ECO:0000259" key="2">
    <source>
        <dbReference type="Pfam" id="PF26640"/>
    </source>
</evidence>
<dbReference type="InterPro" id="IPR010730">
    <property type="entry name" value="HET"/>
</dbReference>
<dbReference type="InterPro" id="IPR058525">
    <property type="entry name" value="DUF8212"/>
</dbReference>
<name>A0A2K0TMF5_9HYPO</name>
<dbReference type="OrthoDB" id="20872at2759"/>
<proteinExistence type="predicted"/>
<evidence type="ECO:0000259" key="1">
    <source>
        <dbReference type="Pfam" id="PF06985"/>
    </source>
</evidence>
<evidence type="ECO:0000313" key="3">
    <source>
        <dbReference type="EMBL" id="PNP46705.1"/>
    </source>
</evidence>
<protein>
    <submittedName>
        <fullName evidence="3">Uncharacterized protein</fullName>
    </submittedName>
</protein>